<dbReference type="GO" id="GO:0043531">
    <property type="term" value="F:ADP binding"/>
    <property type="evidence" value="ECO:0007669"/>
    <property type="project" value="InterPro"/>
</dbReference>
<dbReference type="InterPro" id="IPR002182">
    <property type="entry name" value="NB-ARC"/>
</dbReference>
<reference evidence="3" key="1">
    <citation type="journal article" date="2013" name="Proc. Natl. Acad. Sci. U.S.A.">
        <title>Improving the coverage of the cyanobacterial phylum using diversity-driven genome sequencing.</title>
        <authorList>
            <person name="Shih P.M."/>
            <person name="Wu D."/>
            <person name="Latifi A."/>
            <person name="Axen S.D."/>
            <person name="Fewer D.P."/>
            <person name="Talla E."/>
            <person name="Calteau A."/>
            <person name="Cai F."/>
            <person name="Tandeau de Marsac N."/>
            <person name="Rippka R."/>
            <person name="Herdman M."/>
            <person name="Sivonen K."/>
            <person name="Coursin T."/>
            <person name="Laurent T."/>
            <person name="Goodwin L."/>
            <person name="Nolan M."/>
            <person name="Davenport K.W."/>
            <person name="Han C.S."/>
            <person name="Rubin E.M."/>
            <person name="Eisen J.A."/>
            <person name="Woyke T."/>
            <person name="Gugger M."/>
            <person name="Kerfeld C.A."/>
        </authorList>
    </citation>
    <scope>NUCLEOTIDE SEQUENCE [LARGE SCALE GENOMIC DNA]</scope>
    <source>
        <strain evidence="3">ATCC 29371 / PCC 7437</strain>
    </source>
</reference>
<dbReference type="SUPFAM" id="SSF52540">
    <property type="entry name" value="P-loop containing nucleoside triphosphate hydrolases"/>
    <property type="match status" value="1"/>
</dbReference>
<evidence type="ECO:0000313" key="2">
    <source>
        <dbReference type="EMBL" id="AFZ33959.1"/>
    </source>
</evidence>
<dbReference type="STRING" id="111780.Sta7437_0347"/>
<dbReference type="RefSeq" id="WP_015191632.1">
    <property type="nucleotide sequence ID" value="NC_019748.1"/>
</dbReference>
<dbReference type="Gene3D" id="3.40.50.300">
    <property type="entry name" value="P-loop containing nucleotide triphosphate hydrolases"/>
    <property type="match status" value="1"/>
</dbReference>
<dbReference type="AlphaFoldDB" id="K9XPE0"/>
<dbReference type="eggNOG" id="COG3903">
    <property type="taxonomic scope" value="Bacteria"/>
</dbReference>
<protein>
    <submittedName>
        <fullName evidence="2">WD-40 repeat-containing protein</fullName>
    </submittedName>
</protein>
<dbReference type="Proteomes" id="UP000010473">
    <property type="component" value="Chromosome"/>
</dbReference>
<dbReference type="PANTHER" id="PTHR47691:SF3">
    <property type="entry name" value="HTH-TYPE TRANSCRIPTIONAL REGULATOR RV0890C-RELATED"/>
    <property type="match status" value="1"/>
</dbReference>
<evidence type="ECO:0000313" key="3">
    <source>
        <dbReference type="Proteomes" id="UP000010473"/>
    </source>
</evidence>
<keyword evidence="3" id="KW-1185">Reference proteome</keyword>
<dbReference type="Pfam" id="PF00931">
    <property type="entry name" value="NB-ARC"/>
    <property type="match status" value="1"/>
</dbReference>
<sequence>MTSERKSEEPEFIAAADYWQLEKLYLDLADIKGRGLTPLEKKFLQGLLCGYSPAEIAEQVYQNRSSSSVRVYLSNGLYKYIQGLFAHNGKEIKIFNWSNITNLLEQAGYKKTTSATNCRERFTSIQENVSARIDLTNFVGREFELNQLKSWIVTRHCRLVAVLGMGGLGKTWLAAKLVEQLQSNFEHIIWFSLATNVSTADFLEGLIKSLLNRVDQELKSQPSDPISFILEFLHSYRCLLILDQFESAFLHGKLAGLYDCQETIYGELLHRLATENHPSCCLIVSREKPQEITCWEAENGRVQSLYLSGLNTQSALKLVSLQDVSGSYLEKEYFVNLYANNPLAINSVALTIKNLFQGNLTEFLATNVRLVSNIRDLLEEHLNRLCEEEKKLVDAIAVNEQLKQLRGIGKEINFNFSMSKQLEVVESLQRRSLIKLNSLQFCQESLLRPYLLEKLIERVESNLLDRELFLLVQHILAEALLRNHNLHRT</sequence>
<dbReference type="InterPro" id="IPR027417">
    <property type="entry name" value="P-loop_NTPase"/>
</dbReference>
<dbReference type="HOGENOM" id="CLU_025923_0_0_3"/>
<dbReference type="PRINTS" id="PR00364">
    <property type="entry name" value="DISEASERSIST"/>
</dbReference>
<dbReference type="EMBL" id="CP003653">
    <property type="protein sequence ID" value="AFZ33959.1"/>
    <property type="molecule type" value="Genomic_DNA"/>
</dbReference>
<accession>K9XPE0</accession>
<gene>
    <name evidence="2" type="ordered locus">Sta7437_0347</name>
</gene>
<organism evidence="2 3">
    <name type="scientific">Stanieria cyanosphaera (strain ATCC 29371 / PCC 7437)</name>
    <dbReference type="NCBI Taxonomy" id="111780"/>
    <lineage>
        <taxon>Bacteria</taxon>
        <taxon>Bacillati</taxon>
        <taxon>Cyanobacteriota</taxon>
        <taxon>Cyanophyceae</taxon>
        <taxon>Pleurocapsales</taxon>
        <taxon>Dermocarpellaceae</taxon>
        <taxon>Stanieria</taxon>
    </lineage>
</organism>
<dbReference type="KEGG" id="scs:Sta7437_0347"/>
<dbReference type="PANTHER" id="PTHR47691">
    <property type="entry name" value="REGULATOR-RELATED"/>
    <property type="match status" value="1"/>
</dbReference>
<dbReference type="eggNOG" id="COG2771">
    <property type="taxonomic scope" value="Bacteria"/>
</dbReference>
<dbReference type="PATRIC" id="fig|111780.3.peg.357"/>
<name>K9XPE0_STAC7</name>
<evidence type="ECO:0000259" key="1">
    <source>
        <dbReference type="Pfam" id="PF00931"/>
    </source>
</evidence>
<dbReference type="OrthoDB" id="441260at2"/>
<feature type="domain" description="NB-ARC" evidence="1">
    <location>
        <begin position="144"/>
        <end position="243"/>
    </location>
</feature>
<proteinExistence type="predicted"/>